<dbReference type="NCBIfam" id="TIGR01716">
    <property type="entry name" value="RGG_Cterm"/>
    <property type="match status" value="1"/>
</dbReference>
<dbReference type="Pfam" id="PF21259">
    <property type="entry name" value="Rgg_C"/>
    <property type="match status" value="1"/>
</dbReference>
<accession>A0ABR5Q8A7</accession>
<dbReference type="Gene3D" id="1.25.40.400">
    <property type="match status" value="1"/>
</dbReference>
<dbReference type="PANTHER" id="PTHR37038">
    <property type="entry name" value="TRANSCRIPTIONAL REGULATOR-RELATED"/>
    <property type="match status" value="1"/>
</dbReference>
<dbReference type="InterPro" id="IPR010982">
    <property type="entry name" value="Lambda_DNA-bd_dom_sf"/>
</dbReference>
<reference evidence="2 3" key="1">
    <citation type="journal article" date="2015" name="Genome Announc.">
        <title>Expanding the biotechnology potential of lactobacilli through comparative genomics of 213 strains and associated genera.</title>
        <authorList>
            <person name="Sun Z."/>
            <person name="Harris H.M."/>
            <person name="McCann A."/>
            <person name="Guo C."/>
            <person name="Argimon S."/>
            <person name="Zhang W."/>
            <person name="Yang X."/>
            <person name="Jeffery I.B."/>
            <person name="Cooney J.C."/>
            <person name="Kagawa T.F."/>
            <person name="Liu W."/>
            <person name="Song Y."/>
            <person name="Salvetti E."/>
            <person name="Wrobel A."/>
            <person name="Rasinkangas P."/>
            <person name="Parkhill J."/>
            <person name="Rea M.C."/>
            <person name="O'Sullivan O."/>
            <person name="Ritari J."/>
            <person name="Douillard F.P."/>
            <person name="Paul Ross R."/>
            <person name="Yang R."/>
            <person name="Briner A.E."/>
            <person name="Felis G.E."/>
            <person name="de Vos W.M."/>
            <person name="Barrangou R."/>
            <person name="Klaenhammer T.R."/>
            <person name="Caufield P.W."/>
            <person name="Cui Y."/>
            <person name="Zhang H."/>
            <person name="O'Toole P.W."/>
        </authorList>
    </citation>
    <scope>NUCLEOTIDE SEQUENCE [LARGE SCALE GENOMIC DNA]</scope>
    <source>
        <strain evidence="2 3">DSM 26202</strain>
    </source>
</reference>
<dbReference type="Gene3D" id="1.10.260.40">
    <property type="entry name" value="lambda repressor-like DNA-binding domains"/>
    <property type="match status" value="1"/>
</dbReference>
<feature type="domain" description="HTH cro/C1-type" evidence="1">
    <location>
        <begin position="46"/>
        <end position="80"/>
    </location>
</feature>
<dbReference type="InterPro" id="IPR001387">
    <property type="entry name" value="Cro/C1-type_HTH"/>
</dbReference>
<name>A0ABR5Q8A7_9LACO</name>
<sequence length="308" mass="36386">MIICVIYYQLSTYNLWKELKMKIGSLVKQIRQSKKIPTETIYRDIMSKSMYYKFENSKNDITSSNLLIILDRLNMSLKEFEYLIHDGLLPAYQESFQRMYSAIYRQDVDDLQELHQSTKLNQKKKLRTEDRHLQTLVELYIEKLSGQPLDSKKVDIIKTYLLKCDSWYYYEWSLFNNSIFIFDVATIDALFDQTFNNLETYESHNALGNESVLFVANLLSLLIQQQQIELANKYLKSLNLIKVPETAVFETILIKFYNKLLLGINSHKSPKQDVLNLISIFLKLNLKPLYASHQKLLDFVLQTYSFDK</sequence>
<dbReference type="PROSITE" id="PS50943">
    <property type="entry name" value="HTH_CROC1"/>
    <property type="match status" value="1"/>
</dbReference>
<proteinExistence type="predicted"/>
<dbReference type="InterPro" id="IPR010057">
    <property type="entry name" value="Transcription_activator_Rgg_C"/>
</dbReference>
<dbReference type="Proteomes" id="UP000051884">
    <property type="component" value="Unassembled WGS sequence"/>
</dbReference>
<evidence type="ECO:0000313" key="2">
    <source>
        <dbReference type="EMBL" id="KRO10108.1"/>
    </source>
</evidence>
<gene>
    <name evidence="2" type="ORF">IV59_GL002129</name>
</gene>
<protein>
    <submittedName>
        <fullName evidence="2">Rgg-type transcriptional regulator</fullName>
    </submittedName>
</protein>
<comment type="caution">
    <text evidence="2">The sequence shown here is derived from an EMBL/GenBank/DDBJ whole genome shotgun (WGS) entry which is preliminary data.</text>
</comment>
<dbReference type="InterPro" id="IPR053163">
    <property type="entry name" value="HTH-type_regulator_Rgg"/>
</dbReference>
<keyword evidence="3" id="KW-1185">Reference proteome</keyword>
<evidence type="ECO:0000259" key="1">
    <source>
        <dbReference type="PROSITE" id="PS50943"/>
    </source>
</evidence>
<organism evidence="2 3">
    <name type="scientific">Paucilactobacillus hokkaidonensis</name>
    <dbReference type="NCBI Taxonomy" id="1193095"/>
    <lineage>
        <taxon>Bacteria</taxon>
        <taxon>Bacillati</taxon>
        <taxon>Bacillota</taxon>
        <taxon>Bacilli</taxon>
        <taxon>Lactobacillales</taxon>
        <taxon>Lactobacillaceae</taxon>
        <taxon>Paucilactobacillus</taxon>
    </lineage>
</organism>
<dbReference type="EMBL" id="JQCH01000008">
    <property type="protein sequence ID" value="KRO10108.1"/>
    <property type="molecule type" value="Genomic_DNA"/>
</dbReference>
<evidence type="ECO:0000313" key="3">
    <source>
        <dbReference type="Proteomes" id="UP000051884"/>
    </source>
</evidence>
<dbReference type="SUPFAM" id="SSF47413">
    <property type="entry name" value="lambda repressor-like DNA-binding domains"/>
    <property type="match status" value="1"/>
</dbReference>